<evidence type="ECO:0000313" key="2">
    <source>
        <dbReference type="EMBL" id="MBA0576018.1"/>
    </source>
</evidence>
<evidence type="ECO:0000313" key="3">
    <source>
        <dbReference type="Proteomes" id="UP000593572"/>
    </source>
</evidence>
<gene>
    <name evidence="2" type="ORF">Golob_000056</name>
</gene>
<dbReference type="AlphaFoldDB" id="A0A7J8NG85"/>
<comment type="caution">
    <text evidence="2">The sequence shown here is derived from an EMBL/GenBank/DDBJ whole genome shotgun (WGS) entry which is preliminary data.</text>
</comment>
<evidence type="ECO:0000259" key="1">
    <source>
        <dbReference type="Pfam" id="PF13456"/>
    </source>
</evidence>
<keyword evidence="3" id="KW-1185">Reference proteome</keyword>
<protein>
    <recommendedName>
        <fullName evidence="1">RNase H type-1 domain-containing protein</fullName>
    </recommendedName>
</protein>
<organism evidence="2 3">
    <name type="scientific">Gossypium lobatum</name>
    <dbReference type="NCBI Taxonomy" id="34289"/>
    <lineage>
        <taxon>Eukaryota</taxon>
        <taxon>Viridiplantae</taxon>
        <taxon>Streptophyta</taxon>
        <taxon>Embryophyta</taxon>
        <taxon>Tracheophyta</taxon>
        <taxon>Spermatophyta</taxon>
        <taxon>Magnoliopsida</taxon>
        <taxon>eudicotyledons</taxon>
        <taxon>Gunneridae</taxon>
        <taxon>Pentapetalae</taxon>
        <taxon>rosids</taxon>
        <taxon>malvids</taxon>
        <taxon>Malvales</taxon>
        <taxon>Malvaceae</taxon>
        <taxon>Malvoideae</taxon>
        <taxon>Gossypium</taxon>
    </lineage>
</organism>
<dbReference type="GO" id="GO:0004523">
    <property type="term" value="F:RNA-DNA hybrid ribonuclease activity"/>
    <property type="evidence" value="ECO:0007669"/>
    <property type="project" value="InterPro"/>
</dbReference>
<proteinExistence type="predicted"/>
<dbReference type="GO" id="GO:0003676">
    <property type="term" value="F:nucleic acid binding"/>
    <property type="evidence" value="ECO:0007669"/>
    <property type="project" value="InterPro"/>
</dbReference>
<name>A0A7J8NG85_9ROSI</name>
<dbReference type="InterPro" id="IPR002156">
    <property type="entry name" value="RNaseH_domain"/>
</dbReference>
<dbReference type="Pfam" id="PF13456">
    <property type="entry name" value="RVT_3"/>
    <property type="match status" value="1"/>
</dbReference>
<dbReference type="EMBL" id="JABEZX010335946">
    <property type="protein sequence ID" value="MBA0576018.1"/>
    <property type="molecule type" value="Genomic_DNA"/>
</dbReference>
<dbReference type="Proteomes" id="UP000593572">
    <property type="component" value="Unassembled WGS sequence"/>
</dbReference>
<dbReference type="CDD" id="cd06222">
    <property type="entry name" value="RNase_H_like"/>
    <property type="match status" value="1"/>
</dbReference>
<feature type="domain" description="RNase H type-1" evidence="1">
    <location>
        <begin position="1"/>
        <end position="65"/>
    </location>
</feature>
<reference evidence="2 3" key="1">
    <citation type="journal article" date="2019" name="Genome Biol. Evol.">
        <title>Insights into the evolution of the New World diploid cottons (Gossypium, subgenus Houzingenia) based on genome sequencing.</title>
        <authorList>
            <person name="Grover C.E."/>
            <person name="Arick M.A. 2nd"/>
            <person name="Thrash A."/>
            <person name="Conover J.L."/>
            <person name="Sanders W.S."/>
            <person name="Peterson D.G."/>
            <person name="Frelichowski J.E."/>
            <person name="Scheffler J.A."/>
            <person name="Scheffler B.E."/>
            <person name="Wendel J.F."/>
        </authorList>
    </citation>
    <scope>NUCLEOTIDE SEQUENCE [LARGE SCALE GENOMIC DNA]</scope>
    <source>
        <strain evidence="2">157</strain>
        <tissue evidence="2">Leaf</tissue>
    </source>
</reference>
<feature type="non-terminal residue" evidence="2">
    <location>
        <position position="1"/>
    </location>
</feature>
<dbReference type="InterPro" id="IPR044730">
    <property type="entry name" value="RNase_H-like_dom_plant"/>
</dbReference>
<sequence length="98" mass="11310">WDKGFRKVEVKCDNALLVELLLFGGGASSSLVELRLLHQFLHRKWEIRIRHIPRTLNDVADHMTKCANIGSSLIRLFRSPLASVMNLLERDRNIPIFC</sequence>
<accession>A0A7J8NG85</accession>